<dbReference type="InterPro" id="IPR050490">
    <property type="entry name" value="Bact_solute-bd_prot1"/>
</dbReference>
<reference evidence="8 9" key="1">
    <citation type="submission" date="2019-05" db="EMBL/GenBank/DDBJ databases">
        <authorList>
            <person name="Narsing Rao M.P."/>
            <person name="Li W.J."/>
        </authorList>
    </citation>
    <scope>NUCLEOTIDE SEQUENCE [LARGE SCALE GENOMIC DNA]</scope>
    <source>
        <strain evidence="8 9">SYSU_K30003</strain>
    </source>
</reference>
<evidence type="ECO:0000256" key="2">
    <source>
        <dbReference type="ARBA" id="ARBA00022729"/>
    </source>
</evidence>
<dbReference type="SUPFAM" id="SSF53850">
    <property type="entry name" value="Periplasmic binding protein-like II"/>
    <property type="match status" value="1"/>
</dbReference>
<proteinExistence type="predicted"/>
<keyword evidence="2" id="KW-0732">Signal</keyword>
<keyword evidence="5" id="KW-0449">Lipoprotein</keyword>
<dbReference type="Proteomes" id="UP000309676">
    <property type="component" value="Unassembled WGS sequence"/>
</dbReference>
<feature type="compositionally biased region" description="Polar residues" evidence="6">
    <location>
        <begin position="93"/>
        <end position="104"/>
    </location>
</feature>
<sequence length="595" mass="66650">MTLTTVSLRSTESDYIINNLNLMPAGQILRFVLSAAMMWNPLRLQAIFSLQESSKGGRRMYKRVLSIVLTIALVITLAACTTSAPATEESKDPTQQPKDATQQEPIKVRVGLPELVNAKFAEGEDYTNNLWTKLFKERHNVEVVVDWITTEYDTKLNLAIASGELPDMFTVNIVQLNQLMEAGMLEDLTDVYKQYASPSLLDMIEPNQDIVDTAMKDGKLYAIPRLHYGDETSTSFLWARKDWLEANGIKEVKTIADYEKMMEAFKTNNGAAFGTMLDKTLTQFFEMASAFHAYPKIWVDGPDGTIVYGATLPETKNALAKWAEWYKNGYINKDFATMDSSAMLRDAYNGKVGTYAQQNWAGWQVGQDMVKNAGDGTYFVSMNLPSVDGNKVLYPREFSNAVYNVVRKGYEHPEVLVQLINTYIDVLDDAIGNGTMTLEEVLPFNTNDMHHITGPFKVEFAHYQDIKDVSSSVITGNENLGSGNAVLFYNEILKWKNEGDLVGLGRYLQMGHETASLVLGNAHVDNGQINKTKVWGARPQVMLDYGTTLDDLLLEGYTKIIMGQEDISYYDTLIEAWRRAGGDEVTAAVNEMYGK</sequence>
<evidence type="ECO:0000256" key="4">
    <source>
        <dbReference type="ARBA" id="ARBA00023139"/>
    </source>
</evidence>
<dbReference type="Gene3D" id="3.40.190.10">
    <property type="entry name" value="Periplasmic binding protein-like II"/>
    <property type="match status" value="1"/>
</dbReference>
<evidence type="ECO:0000313" key="9">
    <source>
        <dbReference type="Proteomes" id="UP000309676"/>
    </source>
</evidence>
<dbReference type="Pfam" id="PF13416">
    <property type="entry name" value="SBP_bac_8"/>
    <property type="match status" value="1"/>
</dbReference>
<keyword evidence="4" id="KW-0564">Palmitate</keyword>
<keyword evidence="9" id="KW-1185">Reference proteome</keyword>
<evidence type="ECO:0000256" key="6">
    <source>
        <dbReference type="SAM" id="MobiDB-lite"/>
    </source>
</evidence>
<dbReference type="AlphaFoldDB" id="A0A5R9GAQ3"/>
<evidence type="ECO:0000256" key="5">
    <source>
        <dbReference type="ARBA" id="ARBA00023288"/>
    </source>
</evidence>
<keyword evidence="3 7" id="KW-0472">Membrane</keyword>
<name>A0A5R9GAQ3_9BACL</name>
<organism evidence="8 9">
    <name type="scientific">Paenibacillus antri</name>
    <dbReference type="NCBI Taxonomy" id="2582848"/>
    <lineage>
        <taxon>Bacteria</taxon>
        <taxon>Bacillati</taxon>
        <taxon>Bacillota</taxon>
        <taxon>Bacilli</taxon>
        <taxon>Bacillales</taxon>
        <taxon>Paenibacillaceae</taxon>
        <taxon>Paenibacillus</taxon>
    </lineage>
</organism>
<accession>A0A5R9GAQ3</accession>
<evidence type="ECO:0000256" key="7">
    <source>
        <dbReference type="SAM" id="Phobius"/>
    </source>
</evidence>
<evidence type="ECO:0000256" key="3">
    <source>
        <dbReference type="ARBA" id="ARBA00023136"/>
    </source>
</evidence>
<dbReference type="PANTHER" id="PTHR43649:SF33">
    <property type="entry name" value="POLYGALACTURONAN_RHAMNOGALACTURONAN-BINDING PROTEIN YTCQ"/>
    <property type="match status" value="1"/>
</dbReference>
<keyword evidence="7" id="KW-1133">Transmembrane helix</keyword>
<keyword evidence="1" id="KW-1003">Cell membrane</keyword>
<dbReference type="EMBL" id="VCIW01000004">
    <property type="protein sequence ID" value="TLS52801.1"/>
    <property type="molecule type" value="Genomic_DNA"/>
</dbReference>
<gene>
    <name evidence="8" type="ORF">FE782_09265</name>
</gene>
<feature type="region of interest" description="Disordered" evidence="6">
    <location>
        <begin position="85"/>
        <end position="104"/>
    </location>
</feature>
<feature type="transmembrane region" description="Helical" evidence="7">
    <location>
        <begin position="60"/>
        <end position="79"/>
    </location>
</feature>
<dbReference type="PANTHER" id="PTHR43649">
    <property type="entry name" value="ARABINOSE-BINDING PROTEIN-RELATED"/>
    <property type="match status" value="1"/>
</dbReference>
<evidence type="ECO:0000313" key="8">
    <source>
        <dbReference type="EMBL" id="TLS52801.1"/>
    </source>
</evidence>
<keyword evidence="7" id="KW-0812">Transmembrane</keyword>
<evidence type="ECO:0000256" key="1">
    <source>
        <dbReference type="ARBA" id="ARBA00022475"/>
    </source>
</evidence>
<dbReference type="InterPro" id="IPR006059">
    <property type="entry name" value="SBP"/>
</dbReference>
<protein>
    <submittedName>
        <fullName evidence="8">Extracellular solute-binding protein</fullName>
    </submittedName>
</protein>
<comment type="caution">
    <text evidence="8">The sequence shown here is derived from an EMBL/GenBank/DDBJ whole genome shotgun (WGS) entry which is preliminary data.</text>
</comment>